<name>A0A8E0RT00_9TREM</name>
<dbReference type="AlphaFoldDB" id="A0A8E0RT00"/>
<evidence type="ECO:0000256" key="1">
    <source>
        <dbReference type="SAM" id="MobiDB-lite"/>
    </source>
</evidence>
<keyword evidence="3" id="KW-1185">Reference proteome</keyword>
<evidence type="ECO:0000313" key="3">
    <source>
        <dbReference type="Proteomes" id="UP000728185"/>
    </source>
</evidence>
<gene>
    <name evidence="2" type="ORF">FBUS_02655</name>
</gene>
<accession>A0A8E0RT00</accession>
<proteinExistence type="predicted"/>
<feature type="compositionally biased region" description="Low complexity" evidence="1">
    <location>
        <begin position="224"/>
        <end position="245"/>
    </location>
</feature>
<protein>
    <submittedName>
        <fullName evidence="2">Uncharacterized protein</fullName>
    </submittedName>
</protein>
<organism evidence="2 3">
    <name type="scientific">Fasciolopsis buskii</name>
    <dbReference type="NCBI Taxonomy" id="27845"/>
    <lineage>
        <taxon>Eukaryota</taxon>
        <taxon>Metazoa</taxon>
        <taxon>Spiralia</taxon>
        <taxon>Lophotrochozoa</taxon>
        <taxon>Platyhelminthes</taxon>
        <taxon>Trematoda</taxon>
        <taxon>Digenea</taxon>
        <taxon>Plagiorchiida</taxon>
        <taxon>Echinostomata</taxon>
        <taxon>Echinostomatoidea</taxon>
        <taxon>Fasciolidae</taxon>
        <taxon>Fasciolopsis</taxon>
    </lineage>
</organism>
<dbReference type="Proteomes" id="UP000728185">
    <property type="component" value="Unassembled WGS sequence"/>
</dbReference>
<reference evidence="2" key="1">
    <citation type="submission" date="2019-05" db="EMBL/GenBank/DDBJ databases">
        <title>Annotation for the trematode Fasciolopsis buski.</title>
        <authorList>
            <person name="Choi Y.-J."/>
        </authorList>
    </citation>
    <scope>NUCLEOTIDE SEQUENCE</scope>
    <source>
        <strain evidence="2">HT</strain>
        <tissue evidence="2">Whole worm</tissue>
    </source>
</reference>
<feature type="compositionally biased region" description="Polar residues" evidence="1">
    <location>
        <begin position="197"/>
        <end position="211"/>
    </location>
</feature>
<comment type="caution">
    <text evidence="2">The sequence shown here is derived from an EMBL/GenBank/DDBJ whole genome shotgun (WGS) entry which is preliminary data.</text>
</comment>
<dbReference type="EMBL" id="LUCM01009224">
    <property type="protein sequence ID" value="KAA0187301.1"/>
    <property type="molecule type" value="Genomic_DNA"/>
</dbReference>
<sequence length="281" mass="31154">MGTMEYRRVLRPIRPEILSPQYKNGFGERQPDDRPWPRGEVIHEGQPPLTPGHIQYKPHYGTRLRSPGFQPGFRGRQRSNFQRMRGRGRGMHSMWHGSMPYGLQTCGMRYSTAHTNLEDGFIDDSLISDVSQFSLQGDIDLHDSDSPSPRTGAGSNLARQTRILAKDCASTPFLAQGSGPTRPKSVQTRVDQGRETAMSSSLSPVATSDASNPVDRLRGLGGQSETTESTSSSEPQEPLDVSDLELSNSSLSGENRFWAAFSPSNIPRSFTLRYVKLVMLI</sequence>
<dbReference type="OrthoDB" id="6245365at2759"/>
<evidence type="ECO:0000313" key="2">
    <source>
        <dbReference type="EMBL" id="KAA0187301.1"/>
    </source>
</evidence>
<feature type="region of interest" description="Disordered" evidence="1">
    <location>
        <begin position="172"/>
        <end position="245"/>
    </location>
</feature>